<protein>
    <submittedName>
        <fullName evidence="3">Uncharacterized protein</fullName>
    </submittedName>
</protein>
<sequence>MPSYKEKLSYLKRQLIDMDKRILITEDEIRLIKAKIEGLEEDNKRLSSKDTSDGYIRNQLAIVCKEIENQLLDKNEFPTNLVNMNDTEIIALTTDLLRDVMNCVRESRTRAETLLGDIIQIKPGKLLKKERQEQLKSESLASLTAALSGSSSRPMSPPSRSARNESPGSTYLRSRSQSNN</sequence>
<evidence type="ECO:0000256" key="2">
    <source>
        <dbReference type="SAM" id="MobiDB-lite"/>
    </source>
</evidence>
<name>A0A977IVI3_9MONO</name>
<evidence type="ECO:0000313" key="3">
    <source>
        <dbReference type="EMBL" id="UWK02085.1"/>
    </source>
</evidence>
<proteinExistence type="predicted"/>
<organism evidence="3 4">
    <name type="scientific">Fusarium proliferatum mymonavirus 1</name>
    <dbReference type="NCBI Taxonomy" id="2974662"/>
    <lineage>
        <taxon>Viruses</taxon>
        <taxon>Riboviria</taxon>
        <taxon>Orthornavirae</taxon>
        <taxon>Negarnaviricota</taxon>
        <taxon>Haploviricotina</taxon>
        <taxon>Monjiviricetes</taxon>
        <taxon>Mononegavirales</taxon>
        <taxon>Mymonaviridae</taxon>
        <taxon>Sclerotimonavirus</taxon>
        <taxon>Sclerotimonavirus prolifusarii</taxon>
    </lineage>
</organism>
<evidence type="ECO:0000313" key="4">
    <source>
        <dbReference type="Proteomes" id="UP001245389"/>
    </source>
</evidence>
<feature type="compositionally biased region" description="Polar residues" evidence="2">
    <location>
        <begin position="164"/>
        <end position="180"/>
    </location>
</feature>
<reference evidence="3" key="1">
    <citation type="submission" date="2021-10" db="EMBL/GenBank/DDBJ databases">
        <authorList>
            <person name="Zhang J."/>
            <person name="Calassanzio M."/>
            <person name="Cuppone F."/>
            <person name="Baroncelli R."/>
            <person name="Prodi A."/>
            <person name="Ratti C."/>
        </authorList>
    </citation>
    <scope>NUCLEOTIDE SEQUENCE</scope>
    <source>
        <strain evidence="3">F.1129</strain>
    </source>
</reference>
<dbReference type="EMBL" id="OK524200">
    <property type="protein sequence ID" value="UWK02085.1"/>
    <property type="molecule type" value="Viral_cRNA"/>
</dbReference>
<feature type="region of interest" description="Disordered" evidence="2">
    <location>
        <begin position="144"/>
        <end position="180"/>
    </location>
</feature>
<keyword evidence="1" id="KW-0175">Coiled coil</keyword>
<feature type="coiled-coil region" evidence="1">
    <location>
        <begin position="22"/>
        <end position="49"/>
    </location>
</feature>
<evidence type="ECO:0000256" key="1">
    <source>
        <dbReference type="SAM" id="Coils"/>
    </source>
</evidence>
<accession>A0A977IVI3</accession>
<keyword evidence="4" id="KW-1185">Reference proteome</keyword>
<feature type="compositionally biased region" description="Low complexity" evidence="2">
    <location>
        <begin position="144"/>
        <end position="161"/>
    </location>
</feature>
<dbReference type="Proteomes" id="UP001245389">
    <property type="component" value="Segment"/>
</dbReference>